<reference evidence="2 3" key="1">
    <citation type="submission" date="2020-03" db="EMBL/GenBank/DDBJ databases">
        <title>Cyclobacterium plantarum sp. nov., a marine bacterium isolated from a coastal-marine wetland.</title>
        <authorList>
            <person name="Sanchez-Porro C."/>
            <person name="Ventosa A."/>
            <person name="Amoozegar M."/>
        </authorList>
    </citation>
    <scope>NUCLEOTIDE SEQUENCE [LARGE SCALE GENOMIC DNA]</scope>
    <source>
        <strain evidence="2 3">GBPx2</strain>
    </source>
</reference>
<keyword evidence="2" id="KW-0378">Hydrolase</keyword>
<keyword evidence="2" id="KW-0540">Nuclease</keyword>
<dbReference type="GO" id="GO:0004519">
    <property type="term" value="F:endonuclease activity"/>
    <property type="evidence" value="ECO:0007669"/>
    <property type="project" value="UniProtKB-KW"/>
</dbReference>
<evidence type="ECO:0000259" key="1">
    <source>
        <dbReference type="Pfam" id="PF07510"/>
    </source>
</evidence>
<protein>
    <submittedName>
        <fullName evidence="2">HNH endonuclease</fullName>
    </submittedName>
</protein>
<gene>
    <name evidence="2" type="ORF">G9Q97_12180</name>
</gene>
<keyword evidence="2" id="KW-0255">Endonuclease</keyword>
<dbReference type="Proteomes" id="UP000649799">
    <property type="component" value="Unassembled WGS sequence"/>
</dbReference>
<dbReference type="InterPro" id="IPR011089">
    <property type="entry name" value="GmrSD_C"/>
</dbReference>
<accession>A0ABX0H711</accession>
<dbReference type="Pfam" id="PF07510">
    <property type="entry name" value="GmrSD_C"/>
    <property type="match status" value="1"/>
</dbReference>
<dbReference type="PANTHER" id="PTHR35149">
    <property type="entry name" value="SLL5132 PROTEIN"/>
    <property type="match status" value="1"/>
</dbReference>
<dbReference type="EMBL" id="JAANYN010000004">
    <property type="protein sequence ID" value="NHE57568.1"/>
    <property type="molecule type" value="Genomic_DNA"/>
</dbReference>
<comment type="caution">
    <text evidence="2">The sequence shown here is derived from an EMBL/GenBank/DDBJ whole genome shotgun (WGS) entry which is preliminary data.</text>
</comment>
<organism evidence="2 3">
    <name type="scientific">Cyclobacterium plantarum</name>
    <dbReference type="NCBI Taxonomy" id="2716263"/>
    <lineage>
        <taxon>Bacteria</taxon>
        <taxon>Pseudomonadati</taxon>
        <taxon>Bacteroidota</taxon>
        <taxon>Cytophagia</taxon>
        <taxon>Cytophagales</taxon>
        <taxon>Cyclobacteriaceae</taxon>
        <taxon>Cyclobacterium</taxon>
    </lineage>
</organism>
<dbReference type="PANTHER" id="PTHR35149:SF1">
    <property type="entry name" value="DUF5655 DOMAIN-CONTAINING PROTEIN"/>
    <property type="match status" value="1"/>
</dbReference>
<feature type="domain" description="GmrSD restriction endonucleases C-terminal" evidence="1">
    <location>
        <begin position="160"/>
        <end position="289"/>
    </location>
</feature>
<sequence>MLHVWLSKYDYTTKKSLFKKLKGTIKPKNSKEFLNGLVKDSETYISIFDSELRKWSKNEAELRDSIEALSNFGVTQQTPMVLSIMRDYNAQNLKYKYTREGLNSIEKFHYVFTAITSQRSSGGIASMYSTFARKLTACKSDQDQLAVIRELQLKMKGKLPTYDEFLANFKNLKYTNKFTKHKKTIQYTLKQIDKYFNGNGVPIDYELMTIEHILAQNPNSKAPNHDSFVGRIGNLVYIDNKTNGGLENKNFEAKKPILLNASIYIDNILNDANEWNENEINERTEKLAELAFNHVFKI</sequence>
<dbReference type="RefSeq" id="WP_166147182.1">
    <property type="nucleotide sequence ID" value="NZ_JAANYN010000004.1"/>
</dbReference>
<evidence type="ECO:0000313" key="3">
    <source>
        <dbReference type="Proteomes" id="UP000649799"/>
    </source>
</evidence>
<evidence type="ECO:0000313" key="2">
    <source>
        <dbReference type="EMBL" id="NHE57568.1"/>
    </source>
</evidence>
<name>A0ABX0H711_9BACT</name>
<proteinExistence type="predicted"/>
<keyword evidence="3" id="KW-1185">Reference proteome</keyword>